<evidence type="ECO:0000256" key="1">
    <source>
        <dbReference type="RuleBase" id="RU003651"/>
    </source>
</evidence>
<dbReference type="GO" id="GO:0005524">
    <property type="term" value="F:ATP binding"/>
    <property type="evidence" value="ECO:0007669"/>
    <property type="project" value="UniProtKB-KW"/>
</dbReference>
<accession>A0A4V6P0R1</accession>
<dbReference type="GO" id="GO:0005886">
    <property type="term" value="C:plasma membrane"/>
    <property type="evidence" value="ECO:0007669"/>
    <property type="project" value="TreeGrafter"/>
</dbReference>
<comment type="similarity">
    <text evidence="1">Belongs to the AAA ATPase family.</text>
</comment>
<dbReference type="Gene3D" id="1.10.8.60">
    <property type="match status" value="1"/>
</dbReference>
<dbReference type="AlphaFoldDB" id="A0A4V6P0R1"/>
<proteinExistence type="inferred from homology"/>
<dbReference type="GO" id="GO:0030163">
    <property type="term" value="P:protein catabolic process"/>
    <property type="evidence" value="ECO:0007669"/>
    <property type="project" value="TreeGrafter"/>
</dbReference>
<dbReference type="Pfam" id="PF00004">
    <property type="entry name" value="AAA"/>
    <property type="match status" value="1"/>
</dbReference>
<keyword evidence="3" id="KW-0645">Protease</keyword>
<dbReference type="GO" id="GO:0016887">
    <property type="term" value="F:ATP hydrolysis activity"/>
    <property type="evidence" value="ECO:0007669"/>
    <property type="project" value="InterPro"/>
</dbReference>
<keyword evidence="1" id="KW-0067">ATP-binding</keyword>
<evidence type="ECO:0000313" key="3">
    <source>
        <dbReference type="EMBL" id="TCU13735.1"/>
    </source>
</evidence>
<dbReference type="Pfam" id="PF01434">
    <property type="entry name" value="Peptidase_M41"/>
    <property type="match status" value="1"/>
</dbReference>
<evidence type="ECO:0000313" key="4">
    <source>
        <dbReference type="Proteomes" id="UP000294576"/>
    </source>
</evidence>
<reference evidence="3 4" key="1">
    <citation type="submission" date="2019-03" db="EMBL/GenBank/DDBJ databases">
        <title>Genomic Encyclopedia of Type Strains, Phase IV (KMG-V): Genome sequencing to study the core and pangenomes of soil and plant-associated prokaryotes.</title>
        <authorList>
            <person name="Whitman W."/>
        </authorList>
    </citation>
    <scope>NUCLEOTIDE SEQUENCE [LARGE SCALE GENOMIC DNA]</scope>
    <source>
        <strain evidence="3 4">Hc14</strain>
    </source>
</reference>
<feature type="domain" description="AAA+ ATPase" evidence="2">
    <location>
        <begin position="229"/>
        <end position="369"/>
    </location>
</feature>
<organism evidence="3 4">
    <name type="scientific">Rhizobium sullae</name>
    <name type="common">Rhizobium hedysari</name>
    <dbReference type="NCBI Taxonomy" id="50338"/>
    <lineage>
        <taxon>Bacteria</taxon>
        <taxon>Pseudomonadati</taxon>
        <taxon>Pseudomonadota</taxon>
        <taxon>Alphaproteobacteria</taxon>
        <taxon>Hyphomicrobiales</taxon>
        <taxon>Rhizobiaceae</taxon>
        <taxon>Rhizobium/Agrobacterium group</taxon>
        <taxon>Rhizobium</taxon>
    </lineage>
</organism>
<gene>
    <name evidence="3" type="ORF">EV132_111168</name>
</gene>
<dbReference type="SUPFAM" id="SSF140990">
    <property type="entry name" value="FtsH protease domain-like"/>
    <property type="match status" value="1"/>
</dbReference>
<dbReference type="SMART" id="SM00382">
    <property type="entry name" value="AAA"/>
    <property type="match status" value="1"/>
</dbReference>
<dbReference type="Gene3D" id="3.40.50.300">
    <property type="entry name" value="P-loop containing nucleotide triphosphate hydrolases"/>
    <property type="match status" value="1"/>
</dbReference>
<sequence length="639" mass="69717">MTFLPTRAKPAQNLATIVAAMVIRSIIRPFLTASNFVVAIMLPNADDVELYELAARQLLDPDHLVDRDGKMSVLVDEASDITQNGWALIEKYGHFRRVILFYTDEGEISADLGLTIDHRMVMAPPRPAHFKAAAMMLGQHITDADAAYLASKGLKEVRLAIRPSRPLHRLVRQLKVASGRDDKPSQRRSEPASVRLEELAGYGQAKVWGLQLAKDIASWKRGDIKWTDVDRGILLCGPPGTGKTTYARALANTCGIPLILGSAAAWQEKGHLGDMLKAMRKTFREARTARPAILFLDEFDSFGDRRSAHDTSNDDYKRQVINGLLECLDPADGREGVVVIGATNNVGAIDPALLRPGRLERIVEIPLPDAEARKAIIQYHLPDASLGDLGQFVKASEGWSGAEIEKVARDARRAARNRNGASVTEEDLIEVMPPVVSFTQAERFRLAVHEVGHAIVGIVLQPASLVKVTISSGRRVGIGWTPIGTTMFNNPLSALATAKHFADRIAINLAGMAAERIVFGDHGTGAGGDEGADLSIANDLATMMERSFGFGDGLLTDMGSGRRPLESLRLVDRHLQDLVRQRLDAEFQRATDILMARRNELGQLASRLSETLELSAEDVLDACSPSRDDGYGVQQGTRS</sequence>
<dbReference type="CDD" id="cd19481">
    <property type="entry name" value="RecA-like_protease"/>
    <property type="match status" value="1"/>
</dbReference>
<dbReference type="InterPro" id="IPR000642">
    <property type="entry name" value="Peptidase_M41"/>
</dbReference>
<dbReference type="GO" id="GO:0006508">
    <property type="term" value="P:proteolysis"/>
    <property type="evidence" value="ECO:0007669"/>
    <property type="project" value="UniProtKB-KW"/>
</dbReference>
<dbReference type="EMBL" id="SMBH01000011">
    <property type="protein sequence ID" value="TCU13735.1"/>
    <property type="molecule type" value="Genomic_DNA"/>
</dbReference>
<protein>
    <submittedName>
        <fullName evidence="3">ATP-dependent Zn protease</fullName>
    </submittedName>
</protein>
<dbReference type="InterPro" id="IPR003959">
    <property type="entry name" value="ATPase_AAA_core"/>
</dbReference>
<dbReference type="InterPro" id="IPR037219">
    <property type="entry name" value="Peptidase_M41-like"/>
</dbReference>
<dbReference type="Gene3D" id="1.20.58.760">
    <property type="entry name" value="Peptidase M41"/>
    <property type="match status" value="1"/>
</dbReference>
<name>A0A4V6P0R1_RHISU</name>
<dbReference type="GO" id="GO:0004222">
    <property type="term" value="F:metalloendopeptidase activity"/>
    <property type="evidence" value="ECO:0007669"/>
    <property type="project" value="InterPro"/>
</dbReference>
<dbReference type="SUPFAM" id="SSF52540">
    <property type="entry name" value="P-loop containing nucleoside triphosphate hydrolases"/>
    <property type="match status" value="1"/>
</dbReference>
<dbReference type="PANTHER" id="PTHR23076">
    <property type="entry name" value="METALLOPROTEASE M41 FTSH"/>
    <property type="match status" value="1"/>
</dbReference>
<dbReference type="Proteomes" id="UP000294576">
    <property type="component" value="Unassembled WGS sequence"/>
</dbReference>
<keyword evidence="3" id="KW-0378">Hydrolase</keyword>
<dbReference type="InterPro" id="IPR003593">
    <property type="entry name" value="AAA+_ATPase"/>
</dbReference>
<dbReference type="PANTHER" id="PTHR23076:SF97">
    <property type="entry name" value="ATP-DEPENDENT ZINC METALLOPROTEASE YME1L1"/>
    <property type="match status" value="1"/>
</dbReference>
<evidence type="ECO:0000259" key="2">
    <source>
        <dbReference type="SMART" id="SM00382"/>
    </source>
</evidence>
<keyword evidence="1" id="KW-0547">Nucleotide-binding</keyword>
<dbReference type="InterPro" id="IPR027417">
    <property type="entry name" value="P-loop_NTPase"/>
</dbReference>
<dbReference type="InterPro" id="IPR003960">
    <property type="entry name" value="ATPase_AAA_CS"/>
</dbReference>
<dbReference type="PROSITE" id="PS00674">
    <property type="entry name" value="AAA"/>
    <property type="match status" value="1"/>
</dbReference>
<dbReference type="GO" id="GO:0004176">
    <property type="term" value="F:ATP-dependent peptidase activity"/>
    <property type="evidence" value="ECO:0007669"/>
    <property type="project" value="InterPro"/>
</dbReference>
<dbReference type="PRINTS" id="PR00830">
    <property type="entry name" value="ENDOLAPTASE"/>
</dbReference>
<dbReference type="RefSeq" id="WP_132565304.1">
    <property type="nucleotide sequence ID" value="NZ_SMBH01000011.1"/>
</dbReference>
<comment type="caution">
    <text evidence="3">The sequence shown here is derived from an EMBL/GenBank/DDBJ whole genome shotgun (WGS) entry which is preliminary data.</text>
</comment>